<dbReference type="Pfam" id="PF01419">
    <property type="entry name" value="Jacalin"/>
    <property type="match status" value="1"/>
</dbReference>
<feature type="domain" description="Jacalin-type lectin" evidence="4">
    <location>
        <begin position="13"/>
        <end position="154"/>
    </location>
</feature>
<dbReference type="PANTHER" id="PTHR46162:SF40">
    <property type="entry name" value="TRAF-LIKE FAMILY PROTEIN"/>
    <property type="match status" value="1"/>
</dbReference>
<dbReference type="CDD" id="cd09612">
    <property type="entry name" value="Jacalin"/>
    <property type="match status" value="1"/>
</dbReference>
<dbReference type="Gene3D" id="2.60.210.10">
    <property type="entry name" value="Apoptosis, Tumor Necrosis Factor Receptor Associated Protein 2, Chain A"/>
    <property type="match status" value="2"/>
</dbReference>
<dbReference type="Pfam" id="PF22486">
    <property type="entry name" value="MATH_2"/>
    <property type="match status" value="2"/>
</dbReference>
<dbReference type="InterPro" id="IPR033734">
    <property type="entry name" value="Jacalin-like_lectin_dom_plant"/>
</dbReference>
<gene>
    <name evidence="5" type="ORF">JRO89_XS07G0040900</name>
</gene>
<comment type="similarity">
    <text evidence="1">Belongs to the jacalin lectin family.</text>
</comment>
<keyword evidence="2" id="KW-0430">Lectin</keyword>
<evidence type="ECO:0000259" key="4">
    <source>
        <dbReference type="PROSITE" id="PS51752"/>
    </source>
</evidence>
<dbReference type="SMART" id="SM00061">
    <property type="entry name" value="MATH"/>
    <property type="match status" value="2"/>
</dbReference>
<organism evidence="5 6">
    <name type="scientific">Xanthoceras sorbifolium</name>
    <dbReference type="NCBI Taxonomy" id="99658"/>
    <lineage>
        <taxon>Eukaryota</taxon>
        <taxon>Viridiplantae</taxon>
        <taxon>Streptophyta</taxon>
        <taxon>Embryophyta</taxon>
        <taxon>Tracheophyta</taxon>
        <taxon>Spermatophyta</taxon>
        <taxon>Magnoliopsida</taxon>
        <taxon>eudicotyledons</taxon>
        <taxon>Gunneridae</taxon>
        <taxon>Pentapetalae</taxon>
        <taxon>rosids</taxon>
        <taxon>malvids</taxon>
        <taxon>Sapindales</taxon>
        <taxon>Sapindaceae</taxon>
        <taxon>Xanthoceroideae</taxon>
        <taxon>Xanthoceras</taxon>
    </lineage>
</organism>
<dbReference type="Gene3D" id="2.100.10.30">
    <property type="entry name" value="Jacalin-like lectin domain"/>
    <property type="match status" value="1"/>
</dbReference>
<evidence type="ECO:0000256" key="1">
    <source>
        <dbReference type="ARBA" id="ARBA00006568"/>
    </source>
</evidence>
<dbReference type="EMBL" id="JAFEMO010000007">
    <property type="protein sequence ID" value="KAH7567267.1"/>
    <property type="molecule type" value="Genomic_DNA"/>
</dbReference>
<dbReference type="PANTHER" id="PTHR46162">
    <property type="entry name" value="TRAF-LIKE FAMILY PROTEIN"/>
    <property type="match status" value="1"/>
</dbReference>
<protein>
    <submittedName>
        <fullName evidence="5">Uncharacterized protein</fullName>
    </submittedName>
</protein>
<accession>A0ABQ8HSM7</accession>
<name>A0ABQ8HSM7_9ROSI</name>
<dbReference type="PROSITE" id="PS50144">
    <property type="entry name" value="MATH"/>
    <property type="match status" value="2"/>
</dbReference>
<keyword evidence="6" id="KW-1185">Reference proteome</keyword>
<dbReference type="SMART" id="SM00915">
    <property type="entry name" value="Jacalin"/>
    <property type="match status" value="1"/>
</dbReference>
<dbReference type="InterPro" id="IPR008974">
    <property type="entry name" value="TRAF-like"/>
</dbReference>
<evidence type="ECO:0000313" key="5">
    <source>
        <dbReference type="EMBL" id="KAH7567267.1"/>
    </source>
</evidence>
<dbReference type="CDD" id="cd00121">
    <property type="entry name" value="MATH"/>
    <property type="match status" value="2"/>
</dbReference>
<proteinExistence type="inferred from homology"/>
<comment type="caution">
    <text evidence="5">The sequence shown here is derived from an EMBL/GenBank/DDBJ whole genome shotgun (WGS) entry which is preliminary data.</text>
</comment>
<evidence type="ECO:0000313" key="6">
    <source>
        <dbReference type="Proteomes" id="UP000827721"/>
    </source>
</evidence>
<evidence type="ECO:0000256" key="2">
    <source>
        <dbReference type="ARBA" id="ARBA00022734"/>
    </source>
</evidence>
<dbReference type="SUPFAM" id="SSF49599">
    <property type="entry name" value="TRAF domain-like"/>
    <property type="match status" value="2"/>
</dbReference>
<evidence type="ECO:0000259" key="3">
    <source>
        <dbReference type="PROSITE" id="PS50144"/>
    </source>
</evidence>
<feature type="domain" description="MATH" evidence="3">
    <location>
        <begin position="176"/>
        <end position="313"/>
    </location>
</feature>
<dbReference type="SUPFAM" id="SSF51101">
    <property type="entry name" value="Mannose-binding lectins"/>
    <property type="match status" value="1"/>
</dbReference>
<reference evidence="5 6" key="1">
    <citation type="submission" date="2021-02" db="EMBL/GenBank/DDBJ databases">
        <title>Plant Genome Project.</title>
        <authorList>
            <person name="Zhang R.-G."/>
        </authorList>
    </citation>
    <scope>NUCLEOTIDE SEQUENCE [LARGE SCALE GENOMIC DNA]</scope>
    <source>
        <tissue evidence="5">Leaves</tissue>
    </source>
</reference>
<feature type="domain" description="MATH" evidence="3">
    <location>
        <begin position="349"/>
        <end position="468"/>
    </location>
</feature>
<dbReference type="InterPro" id="IPR036404">
    <property type="entry name" value="Jacalin-like_lectin_dom_sf"/>
</dbReference>
<dbReference type="PROSITE" id="PS51752">
    <property type="entry name" value="JACALIN_LECTIN"/>
    <property type="match status" value="1"/>
</dbReference>
<dbReference type="Proteomes" id="UP000827721">
    <property type="component" value="Unassembled WGS sequence"/>
</dbReference>
<dbReference type="InterPro" id="IPR002083">
    <property type="entry name" value="MATH/TRAF_dom"/>
</dbReference>
<dbReference type="InterPro" id="IPR001229">
    <property type="entry name" value="Jacalin-like_lectin_dom"/>
</dbReference>
<sequence>MANKAASYNWENPTKKELWGGDGGTEWNYQPNGPITEIIVSHGYFIDAISFKSVDGEGKVHSSDKYGGDGGTKDIFEIHWPNDYLESISGTYDTQNGEYFIRSLRFKTKQGIESKSYGHAFGKRFEYSMQNGIIVGFYGRRSNLLDAIGVYVKPYANLYCLTSRVLMLREERDIQPAHLLLNVKSYSLLPIDTEERGKYESKFYEFEGYNWKLILFPHGDKANNDGHISLFLAIDERTLNRYNNSPVYVDLKFFVLNKITNKYLTIRDTKGALMVFDKSRTVQGFSQLISLDEFQNSCNGYLVDDACAFGAEFFIVQPPSRTRQETVTLFKDPLVETHNKDRVFIQSDGKTHTWEITQFLSKGHEEVRFNAANRTWFLHIFPKGKDTPKGDFMTLYLHVNDPSIKVYVKATVRVLDQLGNESKKKEETISRWYDETEKEWDKPDITMLLSDIRGYVNVKGSLLLQIKFDVISEIK</sequence>